<reference evidence="1 2" key="1">
    <citation type="journal article" date="2015" name="Proc. Natl. Acad. Sci. U.S.A.">
        <title>The resurrection genome of Boea hygrometrica: A blueprint for survival of dehydration.</title>
        <authorList>
            <person name="Xiao L."/>
            <person name="Yang G."/>
            <person name="Zhang L."/>
            <person name="Yang X."/>
            <person name="Zhao S."/>
            <person name="Ji Z."/>
            <person name="Zhou Q."/>
            <person name="Hu M."/>
            <person name="Wang Y."/>
            <person name="Chen M."/>
            <person name="Xu Y."/>
            <person name="Jin H."/>
            <person name="Xiao X."/>
            <person name="Hu G."/>
            <person name="Bao F."/>
            <person name="Hu Y."/>
            <person name="Wan P."/>
            <person name="Li L."/>
            <person name="Deng X."/>
            <person name="Kuang T."/>
            <person name="Xiang C."/>
            <person name="Zhu J.K."/>
            <person name="Oliver M.J."/>
            <person name="He Y."/>
        </authorList>
    </citation>
    <scope>NUCLEOTIDE SEQUENCE [LARGE SCALE GENOMIC DNA]</scope>
    <source>
        <strain evidence="2">cv. XS01</strain>
    </source>
</reference>
<dbReference type="AlphaFoldDB" id="A0A2Z7AZ94"/>
<dbReference type="EMBL" id="KV011348">
    <property type="protein sequence ID" value="KZV26290.1"/>
    <property type="molecule type" value="Genomic_DNA"/>
</dbReference>
<protein>
    <submittedName>
        <fullName evidence="1">Uncharacterized protein</fullName>
    </submittedName>
</protein>
<evidence type="ECO:0000313" key="2">
    <source>
        <dbReference type="Proteomes" id="UP000250235"/>
    </source>
</evidence>
<sequence length="91" mass="10669">MGIDQLNLRSVQLGYLMILQMGNTDPRHKSRKTKYEVKPQYEELIKIAKHAMNQCYVCMRAIKDRIARPVYQLEINQSSLYTTHDVRSKIG</sequence>
<organism evidence="1 2">
    <name type="scientific">Dorcoceras hygrometricum</name>
    <dbReference type="NCBI Taxonomy" id="472368"/>
    <lineage>
        <taxon>Eukaryota</taxon>
        <taxon>Viridiplantae</taxon>
        <taxon>Streptophyta</taxon>
        <taxon>Embryophyta</taxon>
        <taxon>Tracheophyta</taxon>
        <taxon>Spermatophyta</taxon>
        <taxon>Magnoliopsida</taxon>
        <taxon>eudicotyledons</taxon>
        <taxon>Gunneridae</taxon>
        <taxon>Pentapetalae</taxon>
        <taxon>asterids</taxon>
        <taxon>lamiids</taxon>
        <taxon>Lamiales</taxon>
        <taxon>Gesneriaceae</taxon>
        <taxon>Didymocarpoideae</taxon>
        <taxon>Trichosporeae</taxon>
        <taxon>Loxocarpinae</taxon>
        <taxon>Dorcoceras</taxon>
    </lineage>
</organism>
<name>A0A2Z7AZ94_9LAMI</name>
<evidence type="ECO:0000313" key="1">
    <source>
        <dbReference type="EMBL" id="KZV26290.1"/>
    </source>
</evidence>
<keyword evidence="2" id="KW-1185">Reference proteome</keyword>
<proteinExistence type="predicted"/>
<accession>A0A2Z7AZ94</accession>
<gene>
    <name evidence="1" type="ORF">F511_40553</name>
</gene>
<dbReference type="Proteomes" id="UP000250235">
    <property type="component" value="Unassembled WGS sequence"/>
</dbReference>